<evidence type="ECO:0000256" key="1">
    <source>
        <dbReference type="SAM" id="Phobius"/>
    </source>
</evidence>
<proteinExistence type="predicted"/>
<dbReference type="AlphaFoldDB" id="A0A8X7SE98"/>
<keyword evidence="1" id="KW-1133">Transmembrane helix</keyword>
<keyword evidence="3" id="KW-1185">Reference proteome</keyword>
<evidence type="ECO:0000313" key="2">
    <source>
        <dbReference type="EMBL" id="KAG2302349.1"/>
    </source>
</evidence>
<evidence type="ECO:0000313" key="3">
    <source>
        <dbReference type="Proteomes" id="UP000886595"/>
    </source>
</evidence>
<keyword evidence="1" id="KW-0812">Transmembrane</keyword>
<dbReference type="Proteomes" id="UP000886595">
    <property type="component" value="Unassembled WGS sequence"/>
</dbReference>
<name>A0A8X7SE98_BRACI</name>
<keyword evidence="1" id="KW-0472">Membrane</keyword>
<gene>
    <name evidence="2" type="ORF">Bca52824_031000</name>
</gene>
<accession>A0A8X7SE98</accession>
<organism evidence="2 3">
    <name type="scientific">Brassica carinata</name>
    <name type="common">Ethiopian mustard</name>
    <name type="synonym">Abyssinian cabbage</name>
    <dbReference type="NCBI Taxonomy" id="52824"/>
    <lineage>
        <taxon>Eukaryota</taxon>
        <taxon>Viridiplantae</taxon>
        <taxon>Streptophyta</taxon>
        <taxon>Embryophyta</taxon>
        <taxon>Tracheophyta</taxon>
        <taxon>Spermatophyta</taxon>
        <taxon>Magnoliopsida</taxon>
        <taxon>eudicotyledons</taxon>
        <taxon>Gunneridae</taxon>
        <taxon>Pentapetalae</taxon>
        <taxon>rosids</taxon>
        <taxon>malvids</taxon>
        <taxon>Brassicales</taxon>
        <taxon>Brassicaceae</taxon>
        <taxon>Brassiceae</taxon>
        <taxon>Brassica</taxon>
    </lineage>
</organism>
<comment type="caution">
    <text evidence="2">The sequence shown here is derived from an EMBL/GenBank/DDBJ whole genome shotgun (WGS) entry which is preliminary data.</text>
</comment>
<sequence>MFIRSAKITRKKVTSGLISSTPLNATLLFPTAAFTKENCARGEDIESDGGSLFLLDCSLLAAVTLLAHTWLRHLDDMAY</sequence>
<feature type="transmembrane region" description="Helical" evidence="1">
    <location>
        <begin position="51"/>
        <end position="71"/>
    </location>
</feature>
<dbReference type="EMBL" id="JAAMPC010000007">
    <property type="protein sequence ID" value="KAG2302349.1"/>
    <property type="molecule type" value="Genomic_DNA"/>
</dbReference>
<protein>
    <submittedName>
        <fullName evidence="2">Uncharacterized protein</fullName>
    </submittedName>
</protein>
<reference evidence="2 3" key="1">
    <citation type="submission" date="2020-02" db="EMBL/GenBank/DDBJ databases">
        <authorList>
            <person name="Ma Q."/>
            <person name="Huang Y."/>
            <person name="Song X."/>
            <person name="Pei D."/>
        </authorList>
    </citation>
    <scope>NUCLEOTIDE SEQUENCE [LARGE SCALE GENOMIC DNA]</scope>
    <source>
        <strain evidence="2">Sxm20200214</strain>
        <tissue evidence="2">Leaf</tissue>
    </source>
</reference>